<proteinExistence type="inferred from homology"/>
<protein>
    <submittedName>
        <fullName evidence="3">TldD protein, part of TldE/TldD proteolytic complex</fullName>
    </submittedName>
</protein>
<reference evidence="3 4" key="1">
    <citation type="submission" date="2019-04" db="EMBL/GenBank/DDBJ databases">
        <title>Genome of a novel bacterium Candidatus Jettenia ecosi reconstructed from metagenome of an anammox bioreactor.</title>
        <authorList>
            <person name="Mardanov A.V."/>
            <person name="Beletsky A.V."/>
            <person name="Ravin N.V."/>
            <person name="Botchkova E.A."/>
            <person name="Litti Y.V."/>
            <person name="Nozhevnikova A.N."/>
        </authorList>
    </citation>
    <scope>NUCLEOTIDE SEQUENCE [LARGE SCALE GENOMIC DNA]</scope>
    <source>
        <strain evidence="3">J2</strain>
    </source>
</reference>
<dbReference type="InterPro" id="IPR035068">
    <property type="entry name" value="TldD/PmbA_N"/>
</dbReference>
<dbReference type="AlphaFoldDB" id="A0A533QGL0"/>
<sequence length="520" mass="57785">MIRRIPIASRIKIALIDALQETVTKVIQQTGSLHNCKYADIRIGINEMKHASAEDGKAKGAGEDASISFGIRMLAGEMTAWGYYGQELGEAESTPKSIHKKLTLGMHTAYARAVTNAKKKAEFQSLAPSLREVNLAKIDICNDTIHATFDEDPRNAPLKDIITLCTTTSQDMRSISKDVHYTYAHVQTGINRELFCSTEGACIDQSYALTQGVVSVVAQKAGGIPEICYDYVGDLRGWEVLKDKNVYQQSFDEFALLRTRETVELIDAEFLSATDEPVIVVTNPHFNALLVHEIVGHPTEADRALKLETAYAGRSWLFWDFDDNELEKQIASPLLTAYSDPSIHGYGHYKYDMEGTPGKRVNLIENGIFKGFMNGREQAAILNQPPNGSMRATESYYVPLVRMTNTVFANGNTPPSEIIAEVRDGYYIVNHRIPSISESRENFRISSQRVYKIENGQTTTLYRQGGITADSKDFLMNIDAIGNDFEVFPVPHCGKGQPMQIMRVGNGSPTLRSKARLTGH</sequence>
<dbReference type="SUPFAM" id="SSF111283">
    <property type="entry name" value="Putative modulator of DNA gyrase, PmbA/TldD"/>
    <property type="match status" value="1"/>
</dbReference>
<dbReference type="PANTHER" id="PTHR30624:SF0">
    <property type="entry name" value="METALLOPROTEASE SLR0863"/>
    <property type="match status" value="1"/>
</dbReference>
<dbReference type="PANTHER" id="PTHR30624">
    <property type="entry name" value="UNCHARACTERIZED PROTEIN TLDD AND PMBA"/>
    <property type="match status" value="1"/>
</dbReference>
<dbReference type="InterPro" id="IPR045569">
    <property type="entry name" value="Metalloprtase-TldD/E_C"/>
</dbReference>
<dbReference type="EMBL" id="SULG01000036">
    <property type="protein sequence ID" value="TLD41801.1"/>
    <property type="molecule type" value="Genomic_DNA"/>
</dbReference>
<accession>A0A533QGL0</accession>
<name>A0A533QGL0_9BACT</name>
<evidence type="ECO:0000313" key="3">
    <source>
        <dbReference type="EMBL" id="TLD41801.1"/>
    </source>
</evidence>
<gene>
    <name evidence="3" type="ORF">JETT_1956</name>
</gene>
<feature type="domain" description="Metalloprotease TldD/E C-terminal" evidence="2">
    <location>
        <begin position="280"/>
        <end position="512"/>
    </location>
</feature>
<dbReference type="GO" id="GO:0008237">
    <property type="term" value="F:metallopeptidase activity"/>
    <property type="evidence" value="ECO:0007669"/>
    <property type="project" value="InterPro"/>
</dbReference>
<dbReference type="Pfam" id="PF19289">
    <property type="entry name" value="PmbA_TldD_3rd"/>
    <property type="match status" value="1"/>
</dbReference>
<evidence type="ECO:0000259" key="2">
    <source>
        <dbReference type="Pfam" id="PF19289"/>
    </source>
</evidence>
<comment type="similarity">
    <text evidence="1">Belongs to the peptidase U62 family.</text>
</comment>
<comment type="caution">
    <text evidence="3">The sequence shown here is derived from an EMBL/GenBank/DDBJ whole genome shotgun (WGS) entry which is preliminary data.</text>
</comment>
<dbReference type="InterPro" id="IPR051463">
    <property type="entry name" value="Peptidase_U62_metallo"/>
</dbReference>
<dbReference type="InterPro" id="IPR036059">
    <property type="entry name" value="TldD/PmbA_sf"/>
</dbReference>
<organism evidence="3 4">
    <name type="scientific">Candidatus Jettenia ecosi</name>
    <dbReference type="NCBI Taxonomy" id="2494326"/>
    <lineage>
        <taxon>Bacteria</taxon>
        <taxon>Pseudomonadati</taxon>
        <taxon>Planctomycetota</taxon>
        <taxon>Candidatus Brocadiia</taxon>
        <taxon>Candidatus Brocadiales</taxon>
        <taxon>Candidatus Brocadiaceae</taxon>
        <taxon>Candidatus Jettenia</taxon>
    </lineage>
</organism>
<dbReference type="GO" id="GO:0006508">
    <property type="term" value="P:proteolysis"/>
    <property type="evidence" value="ECO:0007669"/>
    <property type="project" value="InterPro"/>
</dbReference>
<dbReference type="GO" id="GO:0005829">
    <property type="term" value="C:cytosol"/>
    <property type="evidence" value="ECO:0007669"/>
    <property type="project" value="TreeGrafter"/>
</dbReference>
<evidence type="ECO:0000256" key="1">
    <source>
        <dbReference type="ARBA" id="ARBA00005836"/>
    </source>
</evidence>
<dbReference type="Gene3D" id="3.30.2290.10">
    <property type="entry name" value="PmbA/TldD superfamily"/>
    <property type="match status" value="1"/>
</dbReference>
<evidence type="ECO:0000313" key="4">
    <source>
        <dbReference type="Proteomes" id="UP000319783"/>
    </source>
</evidence>
<dbReference type="Proteomes" id="UP000319783">
    <property type="component" value="Unassembled WGS sequence"/>
</dbReference>